<feature type="domain" description="PB1-like" evidence="1">
    <location>
        <begin position="19"/>
        <end position="116"/>
    </location>
</feature>
<reference evidence="3 5" key="3">
    <citation type="submission" date="2017-11" db="EMBL/GenBank/DDBJ databases">
        <title>De-novo sequencing of pomegranate (Punica granatum L.) genome.</title>
        <authorList>
            <person name="Akparov Z."/>
            <person name="Amiraslanov A."/>
            <person name="Hajiyeva S."/>
            <person name="Abbasov M."/>
            <person name="Kaur K."/>
            <person name="Hamwieh A."/>
            <person name="Solovyev V."/>
            <person name="Salamov A."/>
            <person name="Braich B."/>
            <person name="Kosarev P."/>
            <person name="Mahmoud A."/>
            <person name="Hajiyev E."/>
            <person name="Babayeva S."/>
            <person name="Izzatullayeva V."/>
            <person name="Mammadov A."/>
            <person name="Mammadov A."/>
            <person name="Sharifova S."/>
            <person name="Ojaghi J."/>
            <person name="Eynullazada K."/>
            <person name="Bayramov B."/>
            <person name="Abdulazimova A."/>
            <person name="Shahmuradov I."/>
        </authorList>
    </citation>
    <scope>NUCLEOTIDE SEQUENCE [LARGE SCALE GENOMIC DNA]</scope>
    <source>
        <strain evidence="3">AG2017</strain>
        <strain evidence="5">cv. AG2017</strain>
        <tissue evidence="3">Leaf</tissue>
    </source>
</reference>
<dbReference type="Pfam" id="PF26130">
    <property type="entry name" value="PB1-like"/>
    <property type="match status" value="1"/>
</dbReference>
<sequence>MEDDNHKFVSIPSLHLWKTVDVYLYHGGKFVRESKVSYEGGDIDIIRNVDVDTITAAGVCDLLPDVYRTTPTSSHYKDPTFKTFDLAINNFESDLDVRYLISVLQDQTKLHLYYEHSQVDDPLELNEEDIRELERVEDERMEQEVELKRK</sequence>
<reference evidence="4" key="1">
    <citation type="journal article" date="2017" name="Plant J.">
        <title>The pomegranate (Punica granatum L.) genome and the genomics of punicalagin biosynthesis.</title>
        <authorList>
            <person name="Qin G."/>
            <person name="Xu C."/>
            <person name="Ming R."/>
            <person name="Tang H."/>
            <person name="Guyot R."/>
            <person name="Kramer E.M."/>
            <person name="Hu Y."/>
            <person name="Yi X."/>
            <person name="Qi Y."/>
            <person name="Xu X."/>
            <person name="Gao Z."/>
            <person name="Pan H."/>
            <person name="Jian J."/>
            <person name="Tian Y."/>
            <person name="Yue Z."/>
            <person name="Xu Y."/>
        </authorList>
    </citation>
    <scope>NUCLEOTIDE SEQUENCE [LARGE SCALE GENOMIC DNA]</scope>
    <source>
        <strain evidence="4">cv. Dabenzi</strain>
    </source>
</reference>
<comment type="caution">
    <text evidence="2">The sequence shown here is derived from an EMBL/GenBank/DDBJ whole genome shotgun (WGS) entry which is preliminary data.</text>
</comment>
<dbReference type="InterPro" id="IPR058594">
    <property type="entry name" value="PB1-like_dom_pln"/>
</dbReference>
<accession>A0A218WSZ2</accession>
<keyword evidence="5" id="KW-1185">Reference proteome</keyword>
<protein>
    <recommendedName>
        <fullName evidence="1">PB1-like domain-containing protein</fullName>
    </recommendedName>
</protein>
<dbReference type="EMBL" id="MTKT01003224">
    <property type="protein sequence ID" value="OWM75763.1"/>
    <property type="molecule type" value="Genomic_DNA"/>
</dbReference>
<dbReference type="AlphaFoldDB" id="A0A218WSZ2"/>
<evidence type="ECO:0000313" key="5">
    <source>
        <dbReference type="Proteomes" id="UP000233551"/>
    </source>
</evidence>
<evidence type="ECO:0000313" key="2">
    <source>
        <dbReference type="EMBL" id="OWM75763.1"/>
    </source>
</evidence>
<evidence type="ECO:0000313" key="4">
    <source>
        <dbReference type="Proteomes" id="UP000197138"/>
    </source>
</evidence>
<reference evidence="2" key="2">
    <citation type="submission" date="2017-06" db="EMBL/GenBank/DDBJ databases">
        <title>The pomegranate genome and the genomics of punicalagin biosynthesis.</title>
        <authorList>
            <person name="Xu C."/>
        </authorList>
    </citation>
    <scope>NUCLEOTIDE SEQUENCE [LARGE SCALE GENOMIC DNA]</scope>
    <source>
        <tissue evidence="2">Fresh leaf</tissue>
    </source>
</reference>
<dbReference type="Proteomes" id="UP000197138">
    <property type="component" value="Unassembled WGS sequence"/>
</dbReference>
<dbReference type="EMBL" id="PGOL01001148">
    <property type="protein sequence ID" value="PKI60449.1"/>
    <property type="molecule type" value="Genomic_DNA"/>
</dbReference>
<gene>
    <name evidence="2" type="ORF">CDL15_Pgr009407</name>
    <name evidence="3" type="ORF">CRG98_019103</name>
</gene>
<proteinExistence type="predicted"/>
<name>A0A218WSZ2_PUNGR</name>
<evidence type="ECO:0000313" key="3">
    <source>
        <dbReference type="EMBL" id="PKI60449.1"/>
    </source>
</evidence>
<dbReference type="Proteomes" id="UP000233551">
    <property type="component" value="Unassembled WGS sequence"/>
</dbReference>
<organism evidence="2 4">
    <name type="scientific">Punica granatum</name>
    <name type="common">Pomegranate</name>
    <dbReference type="NCBI Taxonomy" id="22663"/>
    <lineage>
        <taxon>Eukaryota</taxon>
        <taxon>Viridiplantae</taxon>
        <taxon>Streptophyta</taxon>
        <taxon>Embryophyta</taxon>
        <taxon>Tracheophyta</taxon>
        <taxon>Spermatophyta</taxon>
        <taxon>Magnoliopsida</taxon>
        <taxon>eudicotyledons</taxon>
        <taxon>Gunneridae</taxon>
        <taxon>Pentapetalae</taxon>
        <taxon>rosids</taxon>
        <taxon>malvids</taxon>
        <taxon>Myrtales</taxon>
        <taxon>Lythraceae</taxon>
        <taxon>Punica</taxon>
    </lineage>
</organism>
<evidence type="ECO:0000259" key="1">
    <source>
        <dbReference type="Pfam" id="PF26130"/>
    </source>
</evidence>